<comment type="caution">
    <text evidence="1">The sequence shown here is derived from an EMBL/GenBank/DDBJ whole genome shotgun (WGS) entry which is preliminary data.</text>
</comment>
<dbReference type="Gene3D" id="2.60.120.10">
    <property type="entry name" value="Jelly Rolls"/>
    <property type="match status" value="1"/>
</dbReference>
<sequence>MNTRVVDPQTSAWEEASTHRTPGIDIKQLLQRDGEGRSFEFNVVRFGGEDFWSPRHRHNFDQIRIGLEGVTHYGPHKKLPARTVGYYPEGTYYGPLSVDGGPSVQAILQFDGAGRGGYVNYVHLDKATEQLKERGEFRKGYFHPSDGGKAVDGYQASWELATGRSMVYPEPRYDEAVYMHLDAFAWVGAPEGVRSKHLGSFGERGLRIESLLVPGGATFDLGTTGRTTVALVVDGEISADGATAGKYGALLADDGSLTCAGVAGASELVVITLPQFED</sequence>
<accession>A0ABN2A7N7</accession>
<organism evidence="1 2">
    <name type="scientific">Nocardioides humi</name>
    <dbReference type="NCBI Taxonomy" id="449461"/>
    <lineage>
        <taxon>Bacteria</taxon>
        <taxon>Bacillati</taxon>
        <taxon>Actinomycetota</taxon>
        <taxon>Actinomycetes</taxon>
        <taxon>Propionibacteriales</taxon>
        <taxon>Nocardioidaceae</taxon>
        <taxon>Nocardioides</taxon>
    </lineage>
</organism>
<dbReference type="Proteomes" id="UP001500842">
    <property type="component" value="Unassembled WGS sequence"/>
</dbReference>
<dbReference type="InterPro" id="IPR014710">
    <property type="entry name" value="RmlC-like_jellyroll"/>
</dbReference>
<evidence type="ECO:0000313" key="2">
    <source>
        <dbReference type="Proteomes" id="UP001500842"/>
    </source>
</evidence>
<reference evidence="1 2" key="1">
    <citation type="journal article" date="2019" name="Int. J. Syst. Evol. Microbiol.">
        <title>The Global Catalogue of Microorganisms (GCM) 10K type strain sequencing project: providing services to taxonomists for standard genome sequencing and annotation.</title>
        <authorList>
            <consortium name="The Broad Institute Genomics Platform"/>
            <consortium name="The Broad Institute Genome Sequencing Center for Infectious Disease"/>
            <person name="Wu L."/>
            <person name="Ma J."/>
        </authorList>
    </citation>
    <scope>NUCLEOTIDE SEQUENCE [LARGE SCALE GENOMIC DNA]</scope>
    <source>
        <strain evidence="1 2">JCM 14942</strain>
    </source>
</reference>
<dbReference type="InterPro" id="IPR011051">
    <property type="entry name" value="RmlC_Cupin_sf"/>
</dbReference>
<keyword evidence="2" id="KW-1185">Reference proteome</keyword>
<dbReference type="EMBL" id="BAAAOR010000014">
    <property type="protein sequence ID" value="GAA1512703.1"/>
    <property type="molecule type" value="Genomic_DNA"/>
</dbReference>
<proteinExistence type="predicted"/>
<dbReference type="SUPFAM" id="SSF51182">
    <property type="entry name" value="RmlC-like cupins"/>
    <property type="match status" value="2"/>
</dbReference>
<gene>
    <name evidence="1" type="ORF">GCM10009788_16570</name>
</gene>
<evidence type="ECO:0000313" key="1">
    <source>
        <dbReference type="EMBL" id="GAA1512703.1"/>
    </source>
</evidence>
<name>A0ABN2A7N7_9ACTN</name>
<dbReference type="RefSeq" id="WP_344111733.1">
    <property type="nucleotide sequence ID" value="NZ_BAAAOR010000014.1"/>
</dbReference>
<protein>
    <submittedName>
        <fullName evidence="1">Uncharacterized protein</fullName>
    </submittedName>
</protein>